<proteinExistence type="predicted"/>
<sequence length="39" mass="3837">MIIAALSLAFCAAGALVLGLGAIVTVEPPRDHPHGAGLL</sequence>
<evidence type="ECO:0000313" key="2">
    <source>
        <dbReference type="Proteomes" id="UP001055286"/>
    </source>
</evidence>
<reference evidence="1" key="1">
    <citation type="journal article" date="2016" name="Front. Microbiol.">
        <title>Genome Sequence of the Piezophilic, Mesophilic Sulfate-Reducing Bacterium Desulfovibrio indicus J2T.</title>
        <authorList>
            <person name="Cao J."/>
            <person name="Maignien L."/>
            <person name="Shao Z."/>
            <person name="Alain K."/>
            <person name="Jebbar M."/>
        </authorList>
    </citation>
    <scope>NUCLEOTIDE SEQUENCE</scope>
    <source>
        <strain evidence="1">JCM 32048</strain>
    </source>
</reference>
<name>A0AA37HCR8_9HYPH</name>
<keyword evidence="2" id="KW-1185">Reference proteome</keyword>
<dbReference type="EMBL" id="BPQJ01000015">
    <property type="protein sequence ID" value="GJD63184.1"/>
    <property type="molecule type" value="Genomic_DNA"/>
</dbReference>
<organism evidence="1 2">
    <name type="scientific">Methylobacterium frigidaeris</name>
    <dbReference type="NCBI Taxonomy" id="2038277"/>
    <lineage>
        <taxon>Bacteria</taxon>
        <taxon>Pseudomonadati</taxon>
        <taxon>Pseudomonadota</taxon>
        <taxon>Alphaproteobacteria</taxon>
        <taxon>Hyphomicrobiales</taxon>
        <taxon>Methylobacteriaceae</taxon>
        <taxon>Methylobacterium</taxon>
    </lineage>
</organism>
<evidence type="ECO:0000313" key="1">
    <source>
        <dbReference type="EMBL" id="GJD63184.1"/>
    </source>
</evidence>
<dbReference type="AlphaFoldDB" id="A0AA37HCR8"/>
<comment type="caution">
    <text evidence="1">The sequence shown here is derived from an EMBL/GenBank/DDBJ whole genome shotgun (WGS) entry which is preliminary data.</text>
</comment>
<dbReference type="Proteomes" id="UP001055286">
    <property type="component" value="Unassembled WGS sequence"/>
</dbReference>
<protein>
    <submittedName>
        <fullName evidence="1">Uncharacterized protein</fullName>
    </submittedName>
</protein>
<gene>
    <name evidence="1" type="ORF">MPEAHAMD_3348</name>
</gene>
<accession>A0AA37HCR8</accession>
<reference evidence="1" key="2">
    <citation type="submission" date="2021-08" db="EMBL/GenBank/DDBJ databases">
        <authorList>
            <person name="Tani A."/>
            <person name="Ola A."/>
            <person name="Ogura Y."/>
            <person name="Katsura K."/>
            <person name="Hayashi T."/>
        </authorList>
    </citation>
    <scope>NUCLEOTIDE SEQUENCE</scope>
    <source>
        <strain evidence="1">JCM 32048</strain>
    </source>
</reference>